<name>A0A6G0YKM3_APHCR</name>
<evidence type="ECO:0000256" key="1">
    <source>
        <dbReference type="ARBA" id="ARBA00008839"/>
    </source>
</evidence>
<dbReference type="GO" id="GO:0005634">
    <property type="term" value="C:nucleus"/>
    <property type="evidence" value="ECO:0007669"/>
    <property type="project" value="TreeGrafter"/>
</dbReference>
<dbReference type="GO" id="GO:0016301">
    <property type="term" value="F:kinase activity"/>
    <property type="evidence" value="ECO:0007669"/>
    <property type="project" value="UniProtKB-KW"/>
</dbReference>
<keyword evidence="4" id="KW-1185">Reference proteome</keyword>
<accession>A0A6G0YKM3</accession>
<dbReference type="GO" id="GO:0007052">
    <property type="term" value="P:mitotic spindle organization"/>
    <property type="evidence" value="ECO:0007669"/>
    <property type="project" value="TreeGrafter"/>
</dbReference>
<dbReference type="OrthoDB" id="10023951at2759"/>
<dbReference type="GO" id="GO:0008017">
    <property type="term" value="F:microtubule binding"/>
    <property type="evidence" value="ECO:0007669"/>
    <property type="project" value="TreeGrafter"/>
</dbReference>
<dbReference type="GO" id="GO:0031616">
    <property type="term" value="C:spindle pole centrosome"/>
    <property type="evidence" value="ECO:0007669"/>
    <property type="project" value="TreeGrafter"/>
</dbReference>
<feature type="region of interest" description="Disordered" evidence="2">
    <location>
        <begin position="540"/>
        <end position="560"/>
    </location>
</feature>
<sequence length="566" mass="64574">MFNFYVIIVFSLGPTYFSEISQFIMKENRIPIGKKKENIEKNETLKKNGKPELVVDHAISKSKTLKSSKISKKTNKSNECKPLKLVNINDESTDTSLTKPIKKPRIILSTIKEMKEEKSNTKKILNKIKIVKDNAPTLIENENNLQEEIDMDNFNNTIDEMKPVVPEIVLSPFVCTTRGHKWKPSPRKPPKLSELYDKYEDNNVADNFRKKLDSKTIELQNKVKYWAELSSENSRNIPQSIKDEIDVVCGQTKLLTTDKFMQMRSLINEFDNKSGAMLITTDDLDGFWDMLLLQVEKLEGQFSQLAILKNNNWAPLKPIAKKVINKLPTFNKRPVVKSKFGDFIKIQKLKEEKTTLNSENSNEKNDSNNSKFNEMKFSNNTYLTSSTPTSSNQKNISFTPVLLKTMELSYVARRSGMTPIVLGTPHVSPLKPALKKTDNEKGTKRKNIHFESPKKIATGFLTPENSCNEDIKPKTIQNRVVTPHTSKKTKVYQNNENGVRSQNKPTEISISTQTGNKINKKNTIKAQSEMKKTVTKTLVDMPDGKSSIRRSSRLANKPSISYKFEI</sequence>
<keyword evidence="3" id="KW-0418">Kinase</keyword>
<dbReference type="GO" id="GO:0007059">
    <property type="term" value="P:chromosome segregation"/>
    <property type="evidence" value="ECO:0007669"/>
    <property type="project" value="TreeGrafter"/>
</dbReference>
<dbReference type="PANTHER" id="PTHR12353:SF1">
    <property type="entry name" value="DISKS LARGE-ASSOCIATED PROTEIN 5"/>
    <property type="match status" value="1"/>
</dbReference>
<evidence type="ECO:0000256" key="2">
    <source>
        <dbReference type="SAM" id="MobiDB-lite"/>
    </source>
</evidence>
<dbReference type="GO" id="GO:0023052">
    <property type="term" value="P:signaling"/>
    <property type="evidence" value="ECO:0007669"/>
    <property type="project" value="InterPro"/>
</dbReference>
<dbReference type="Proteomes" id="UP000478052">
    <property type="component" value="Unassembled WGS sequence"/>
</dbReference>
<evidence type="ECO:0000313" key="3">
    <source>
        <dbReference type="EMBL" id="KAF0757703.1"/>
    </source>
</evidence>
<protein>
    <submittedName>
        <fullName evidence="3">Guanylate kinase-associated protein mars</fullName>
    </submittedName>
</protein>
<dbReference type="InterPro" id="IPR005026">
    <property type="entry name" value="SAPAP"/>
</dbReference>
<evidence type="ECO:0000313" key="4">
    <source>
        <dbReference type="Proteomes" id="UP000478052"/>
    </source>
</evidence>
<feature type="region of interest" description="Disordered" evidence="2">
    <location>
        <begin position="354"/>
        <end position="374"/>
    </location>
</feature>
<comment type="similarity">
    <text evidence="1">Belongs to the SAPAP family.</text>
</comment>
<reference evidence="3 4" key="1">
    <citation type="submission" date="2019-08" db="EMBL/GenBank/DDBJ databases">
        <title>Whole genome of Aphis craccivora.</title>
        <authorList>
            <person name="Voronova N.V."/>
            <person name="Shulinski R.S."/>
            <person name="Bandarenka Y.V."/>
            <person name="Zhorov D.G."/>
            <person name="Warner D."/>
        </authorList>
    </citation>
    <scope>NUCLEOTIDE SEQUENCE [LARGE SCALE GENOMIC DNA]</scope>
    <source>
        <strain evidence="3">180601</strain>
        <tissue evidence="3">Whole Body</tissue>
    </source>
</reference>
<dbReference type="Pfam" id="PF03359">
    <property type="entry name" value="GKAP"/>
    <property type="match status" value="1"/>
</dbReference>
<comment type="caution">
    <text evidence="3">The sequence shown here is derived from an EMBL/GenBank/DDBJ whole genome shotgun (WGS) entry which is preliminary data.</text>
</comment>
<dbReference type="GO" id="GO:0005737">
    <property type="term" value="C:cytoplasm"/>
    <property type="evidence" value="ECO:0007669"/>
    <property type="project" value="TreeGrafter"/>
</dbReference>
<organism evidence="3 4">
    <name type="scientific">Aphis craccivora</name>
    <name type="common">Cowpea aphid</name>
    <dbReference type="NCBI Taxonomy" id="307492"/>
    <lineage>
        <taxon>Eukaryota</taxon>
        <taxon>Metazoa</taxon>
        <taxon>Ecdysozoa</taxon>
        <taxon>Arthropoda</taxon>
        <taxon>Hexapoda</taxon>
        <taxon>Insecta</taxon>
        <taxon>Pterygota</taxon>
        <taxon>Neoptera</taxon>
        <taxon>Paraneoptera</taxon>
        <taxon>Hemiptera</taxon>
        <taxon>Sternorrhyncha</taxon>
        <taxon>Aphidomorpha</taxon>
        <taxon>Aphidoidea</taxon>
        <taxon>Aphididae</taxon>
        <taxon>Aphidini</taxon>
        <taxon>Aphis</taxon>
        <taxon>Aphis</taxon>
    </lineage>
</organism>
<keyword evidence="3" id="KW-0808">Transferase</keyword>
<gene>
    <name evidence="3" type="ORF">FWK35_00017518</name>
</gene>
<dbReference type="AlphaFoldDB" id="A0A6G0YKM3"/>
<dbReference type="GO" id="GO:0051642">
    <property type="term" value="P:centrosome localization"/>
    <property type="evidence" value="ECO:0007669"/>
    <property type="project" value="TreeGrafter"/>
</dbReference>
<dbReference type="GO" id="GO:0051382">
    <property type="term" value="P:kinetochore assembly"/>
    <property type="evidence" value="ECO:0007669"/>
    <property type="project" value="TreeGrafter"/>
</dbReference>
<dbReference type="EMBL" id="VUJU01003497">
    <property type="protein sequence ID" value="KAF0757703.1"/>
    <property type="molecule type" value="Genomic_DNA"/>
</dbReference>
<dbReference type="PANTHER" id="PTHR12353">
    <property type="entry name" value="DISKS LARGE-ASSOCIATED PROTEIN DAP SAP90/PSD-95-ASSOCIATED PROTEIN"/>
    <property type="match status" value="1"/>
</dbReference>
<dbReference type="GO" id="GO:0007346">
    <property type="term" value="P:regulation of mitotic cell cycle"/>
    <property type="evidence" value="ECO:0007669"/>
    <property type="project" value="TreeGrafter"/>
</dbReference>
<proteinExistence type="inferred from homology"/>